<keyword evidence="5" id="KW-0813">Transport</keyword>
<proteinExistence type="inferred from homology"/>
<dbReference type="RefSeq" id="WP_246429561.1">
    <property type="nucleotide sequence ID" value="NZ_JACHOO010000001.1"/>
</dbReference>
<dbReference type="Pfam" id="PF00528">
    <property type="entry name" value="BPD_transp_1"/>
    <property type="match status" value="1"/>
</dbReference>
<evidence type="ECO:0000256" key="5">
    <source>
        <dbReference type="RuleBase" id="RU363032"/>
    </source>
</evidence>
<protein>
    <submittedName>
        <fullName evidence="7">Multiple sugar transport system permease protein</fullName>
    </submittedName>
</protein>
<evidence type="ECO:0000313" key="8">
    <source>
        <dbReference type="Proteomes" id="UP000523821"/>
    </source>
</evidence>
<dbReference type="GO" id="GO:0055085">
    <property type="term" value="P:transmembrane transport"/>
    <property type="evidence" value="ECO:0007669"/>
    <property type="project" value="InterPro"/>
</dbReference>
<feature type="transmembrane region" description="Helical" evidence="5">
    <location>
        <begin position="249"/>
        <end position="270"/>
    </location>
</feature>
<feature type="transmembrane region" description="Helical" evidence="5">
    <location>
        <begin position="163"/>
        <end position="181"/>
    </location>
</feature>
<feature type="transmembrane region" description="Helical" evidence="5">
    <location>
        <begin position="90"/>
        <end position="111"/>
    </location>
</feature>
<keyword evidence="7" id="KW-0762">Sugar transport</keyword>
<feature type="transmembrane region" description="Helical" evidence="5">
    <location>
        <begin position="188"/>
        <end position="205"/>
    </location>
</feature>
<reference evidence="7 8" key="1">
    <citation type="submission" date="2020-08" db="EMBL/GenBank/DDBJ databases">
        <title>Genomic Encyclopedia of Type Strains, Phase IV (KMG-IV): sequencing the most valuable type-strain genomes for metagenomic binning, comparative biology and taxonomic classification.</title>
        <authorList>
            <person name="Goeker M."/>
        </authorList>
    </citation>
    <scope>NUCLEOTIDE SEQUENCE [LARGE SCALE GENOMIC DNA]</scope>
    <source>
        <strain evidence="7 8">DSM 16268</strain>
    </source>
</reference>
<sequence>MSAVAEAAPSGVQSIGQLAGGGTDRLLRFLWVAPLVFALVVTTLYPTVFLIALSLSKSTLGKPFSAFVGLAQILRVLGDPQFQLALARSVLFAVVVSALQLVLGFAIALLFSRLLKAGRFLVSLVLLPLMTPPVAVGVAWKLILAPAGGLLNGVLADLGLTDAPLSFLATPFLAWVSLILADVWQWTPFVVILCFAALTTIPESVNEAAAIDGASRWQRLRHVTLPLVAAPLSAIFLLKMIIAFKLFDLVYVLTFGGPGFATTTAGFSIWRMALERFDVGGAAAQTLVFSIVIGLVTLPVVRFNKAMEARER</sequence>
<dbReference type="Proteomes" id="UP000523821">
    <property type="component" value="Unassembled WGS sequence"/>
</dbReference>
<comment type="caution">
    <text evidence="7">The sequence shown here is derived from an EMBL/GenBank/DDBJ whole genome shotgun (WGS) entry which is preliminary data.</text>
</comment>
<evidence type="ECO:0000256" key="3">
    <source>
        <dbReference type="ARBA" id="ARBA00022989"/>
    </source>
</evidence>
<comment type="subcellular location">
    <subcellularLocation>
        <location evidence="1 5">Cell membrane</location>
        <topology evidence="1 5">Multi-pass membrane protein</topology>
    </subcellularLocation>
</comment>
<dbReference type="Gene3D" id="1.10.3720.10">
    <property type="entry name" value="MetI-like"/>
    <property type="match status" value="1"/>
</dbReference>
<feature type="transmembrane region" description="Helical" evidence="5">
    <location>
        <begin position="282"/>
        <end position="303"/>
    </location>
</feature>
<feature type="transmembrane region" description="Helical" evidence="5">
    <location>
        <begin position="29"/>
        <end position="53"/>
    </location>
</feature>
<organism evidence="7 8">
    <name type="scientific">Prosthecomicrobium pneumaticum</name>
    <dbReference type="NCBI Taxonomy" id="81895"/>
    <lineage>
        <taxon>Bacteria</taxon>
        <taxon>Pseudomonadati</taxon>
        <taxon>Pseudomonadota</taxon>
        <taxon>Alphaproteobacteria</taxon>
        <taxon>Hyphomicrobiales</taxon>
        <taxon>Kaistiaceae</taxon>
        <taxon>Prosthecomicrobium</taxon>
    </lineage>
</organism>
<dbReference type="CDD" id="cd06261">
    <property type="entry name" value="TM_PBP2"/>
    <property type="match status" value="1"/>
</dbReference>
<keyword evidence="8" id="KW-1185">Reference proteome</keyword>
<dbReference type="InterPro" id="IPR000515">
    <property type="entry name" value="MetI-like"/>
</dbReference>
<dbReference type="SUPFAM" id="SSF161098">
    <property type="entry name" value="MetI-like"/>
    <property type="match status" value="1"/>
</dbReference>
<dbReference type="PANTHER" id="PTHR43759">
    <property type="entry name" value="TREHALOSE TRANSPORT SYSTEM PERMEASE PROTEIN SUGA"/>
    <property type="match status" value="1"/>
</dbReference>
<dbReference type="AlphaFoldDB" id="A0A7W9CT45"/>
<name>A0A7W9CT45_9HYPH</name>
<evidence type="ECO:0000256" key="4">
    <source>
        <dbReference type="ARBA" id="ARBA00023136"/>
    </source>
</evidence>
<feature type="transmembrane region" description="Helical" evidence="5">
    <location>
        <begin position="120"/>
        <end position="143"/>
    </location>
</feature>
<keyword evidence="3 5" id="KW-1133">Transmembrane helix</keyword>
<dbReference type="PANTHER" id="PTHR43759:SF1">
    <property type="entry name" value="GLUCOSE IMPORT SYSTEM PERMEASE PROTEIN GLCT"/>
    <property type="match status" value="1"/>
</dbReference>
<evidence type="ECO:0000313" key="7">
    <source>
        <dbReference type="EMBL" id="MBB5751415.1"/>
    </source>
</evidence>
<feature type="transmembrane region" description="Helical" evidence="5">
    <location>
        <begin position="225"/>
        <end position="242"/>
    </location>
</feature>
<gene>
    <name evidence="7" type="ORF">GGQ63_000458</name>
</gene>
<keyword evidence="4 5" id="KW-0472">Membrane</keyword>
<dbReference type="EMBL" id="JACHOO010000001">
    <property type="protein sequence ID" value="MBB5751415.1"/>
    <property type="molecule type" value="Genomic_DNA"/>
</dbReference>
<dbReference type="InterPro" id="IPR035906">
    <property type="entry name" value="MetI-like_sf"/>
</dbReference>
<accession>A0A7W9CT45</accession>
<comment type="similarity">
    <text evidence="5">Belongs to the binding-protein-dependent transport system permease family.</text>
</comment>
<dbReference type="GO" id="GO:0005886">
    <property type="term" value="C:plasma membrane"/>
    <property type="evidence" value="ECO:0007669"/>
    <property type="project" value="UniProtKB-SubCell"/>
</dbReference>
<dbReference type="InterPro" id="IPR052730">
    <property type="entry name" value="Sugar_ABC_transporter"/>
</dbReference>
<evidence type="ECO:0000259" key="6">
    <source>
        <dbReference type="PROSITE" id="PS50928"/>
    </source>
</evidence>
<evidence type="ECO:0000256" key="1">
    <source>
        <dbReference type="ARBA" id="ARBA00004651"/>
    </source>
</evidence>
<evidence type="ECO:0000256" key="2">
    <source>
        <dbReference type="ARBA" id="ARBA00022692"/>
    </source>
</evidence>
<keyword evidence="2 5" id="KW-0812">Transmembrane</keyword>
<feature type="domain" description="ABC transmembrane type-1" evidence="6">
    <location>
        <begin position="86"/>
        <end position="300"/>
    </location>
</feature>
<dbReference type="PROSITE" id="PS50928">
    <property type="entry name" value="ABC_TM1"/>
    <property type="match status" value="1"/>
</dbReference>